<proteinExistence type="predicted"/>
<gene>
    <name evidence="1" type="ORF">QF035_002239</name>
</gene>
<reference evidence="1 2" key="1">
    <citation type="submission" date="2023-07" db="EMBL/GenBank/DDBJ databases">
        <title>Comparative genomics of wheat-associated soil bacteria to identify genetic determinants of phenazine resistance.</title>
        <authorList>
            <person name="Mouncey N."/>
        </authorList>
    </citation>
    <scope>NUCLEOTIDE SEQUENCE [LARGE SCALE GENOMIC DNA]</scope>
    <source>
        <strain evidence="1 2">V2I4</strain>
    </source>
</reference>
<name>A0ABU0SMG9_9ACTN</name>
<accession>A0ABU0SMG9</accession>
<dbReference type="Proteomes" id="UP001230328">
    <property type="component" value="Unassembled WGS sequence"/>
</dbReference>
<comment type="caution">
    <text evidence="1">The sequence shown here is derived from an EMBL/GenBank/DDBJ whole genome shotgun (WGS) entry which is preliminary data.</text>
</comment>
<dbReference type="EMBL" id="JAUSZI010000002">
    <property type="protein sequence ID" value="MDQ1024657.1"/>
    <property type="molecule type" value="Genomic_DNA"/>
</dbReference>
<organism evidence="1 2">
    <name type="scientific">Streptomyces umbrinus</name>
    <dbReference type="NCBI Taxonomy" id="67370"/>
    <lineage>
        <taxon>Bacteria</taxon>
        <taxon>Bacillati</taxon>
        <taxon>Actinomycetota</taxon>
        <taxon>Actinomycetes</taxon>
        <taxon>Kitasatosporales</taxon>
        <taxon>Streptomycetaceae</taxon>
        <taxon>Streptomyces</taxon>
        <taxon>Streptomyces phaeochromogenes group</taxon>
    </lineage>
</organism>
<evidence type="ECO:0000313" key="2">
    <source>
        <dbReference type="Proteomes" id="UP001230328"/>
    </source>
</evidence>
<evidence type="ECO:0000313" key="1">
    <source>
        <dbReference type="EMBL" id="MDQ1024657.1"/>
    </source>
</evidence>
<protein>
    <submittedName>
        <fullName evidence="1">Uncharacterized protein</fullName>
    </submittedName>
</protein>
<sequence>MQGEAALPADGQAFEVMQEREGLLHDVTELS</sequence>
<keyword evidence="2" id="KW-1185">Reference proteome</keyword>